<evidence type="ECO:0000256" key="5">
    <source>
        <dbReference type="HAMAP-Rule" id="MF_00340"/>
    </source>
</evidence>
<dbReference type="GO" id="GO:0003735">
    <property type="term" value="F:structural constituent of ribosome"/>
    <property type="evidence" value="ECO:0007669"/>
    <property type="project" value="InterPro"/>
</dbReference>
<evidence type="ECO:0000256" key="4">
    <source>
        <dbReference type="ARBA" id="ARBA00035178"/>
    </source>
</evidence>
<evidence type="ECO:0000256" key="3">
    <source>
        <dbReference type="ARBA" id="ARBA00023274"/>
    </source>
</evidence>
<sequence length="58" mass="6597">MAVPKRKTSKASKRKRRTHFKLEVPGMNNCPECGELKLSHRVCSSCGYYDGKQVVEVK</sequence>
<dbReference type="GO" id="GO:0015934">
    <property type="term" value="C:large ribosomal subunit"/>
    <property type="evidence" value="ECO:0007669"/>
    <property type="project" value="InterPro"/>
</dbReference>
<dbReference type="Proteomes" id="UP000440066">
    <property type="component" value="Unassembled WGS sequence"/>
</dbReference>
<evidence type="ECO:0000313" key="10">
    <source>
        <dbReference type="Proteomes" id="UP000440066"/>
    </source>
</evidence>
<evidence type="ECO:0000313" key="8">
    <source>
        <dbReference type="EMBL" id="MRJ48270.1"/>
    </source>
</evidence>
<comment type="similarity">
    <text evidence="1 5">Belongs to the bacterial ribosomal protein bL32 family.</text>
</comment>
<dbReference type="RefSeq" id="WP_153833322.1">
    <property type="nucleotide sequence ID" value="NZ_WJQR01000006.1"/>
</dbReference>
<dbReference type="EMBL" id="WJQS01000003">
    <property type="protein sequence ID" value="MRI85159.1"/>
    <property type="molecule type" value="Genomic_DNA"/>
</dbReference>
<dbReference type="PANTHER" id="PTHR35534">
    <property type="entry name" value="50S RIBOSOMAL PROTEIN L32"/>
    <property type="match status" value="1"/>
</dbReference>
<dbReference type="EMBL" id="WJQR01000006">
    <property type="protein sequence ID" value="MRI81839.1"/>
    <property type="molecule type" value="Genomic_DNA"/>
</dbReference>
<dbReference type="AlphaFoldDB" id="A0A6I2GIQ1"/>
<dbReference type="Proteomes" id="UP000430975">
    <property type="component" value="Unassembled WGS sequence"/>
</dbReference>
<dbReference type="PANTHER" id="PTHR35534:SF1">
    <property type="entry name" value="LARGE RIBOSOMAL SUBUNIT PROTEIN BL32"/>
    <property type="match status" value="1"/>
</dbReference>
<comment type="caution">
    <text evidence="7">The sequence shown here is derived from an EMBL/GenBank/DDBJ whole genome shotgun (WGS) entry which is preliminary data.</text>
</comment>
<dbReference type="NCBIfam" id="TIGR01031">
    <property type="entry name" value="rpmF_bact"/>
    <property type="match status" value="1"/>
</dbReference>
<organism evidence="7 9">
    <name type="scientific">Fundicoccus ignavus</name>
    <dbReference type="NCBI Taxonomy" id="2664442"/>
    <lineage>
        <taxon>Bacteria</taxon>
        <taxon>Bacillati</taxon>
        <taxon>Bacillota</taxon>
        <taxon>Bacilli</taxon>
        <taxon>Lactobacillales</taxon>
        <taxon>Aerococcaceae</taxon>
        <taxon>Fundicoccus</taxon>
    </lineage>
</organism>
<dbReference type="EMBL" id="WJQT01000024">
    <property type="protein sequence ID" value="MRJ48270.1"/>
    <property type="molecule type" value="Genomic_DNA"/>
</dbReference>
<name>A0A6I2GIQ1_9LACT</name>
<dbReference type="InterPro" id="IPR044957">
    <property type="entry name" value="Ribosomal_bL32_bact"/>
</dbReference>
<evidence type="ECO:0000313" key="6">
    <source>
        <dbReference type="EMBL" id="MRI81839.1"/>
    </source>
</evidence>
<reference evidence="8 10" key="1">
    <citation type="submission" date="2019-11" db="EMBL/GenBank/DDBJ databases">
        <title>Characterisation of Fundicoccus ignavus gen. nov. sp. nov., a novel genus of the family Aerococcaceae from bulk tank milk.</title>
        <authorList>
            <person name="Siebert A."/>
            <person name="Huptas C."/>
            <person name="Wenning M."/>
            <person name="Scherer S."/>
            <person name="Doll E.V."/>
        </authorList>
    </citation>
    <scope>NUCLEOTIDE SEQUENCE [LARGE SCALE GENOMIC DNA]</scope>
    <source>
        <strain evidence="8 10">DSM 109652</strain>
    </source>
</reference>
<gene>
    <name evidence="5 7" type="primary">rpmF</name>
    <name evidence="8" type="ORF">GF867_11925</name>
    <name evidence="7" type="ORF">GIY09_04625</name>
    <name evidence="6" type="ORF">GIY11_07385</name>
</gene>
<dbReference type="SUPFAM" id="SSF57829">
    <property type="entry name" value="Zn-binding ribosomal proteins"/>
    <property type="match status" value="1"/>
</dbReference>
<dbReference type="Proteomes" id="UP000469870">
    <property type="component" value="Unassembled WGS sequence"/>
</dbReference>
<reference evidence="9 11" key="2">
    <citation type="submission" date="2019-11" db="EMBL/GenBank/DDBJ databases">
        <title>Characterisation of Fundicoccus ignavus gen. nov. sp. nov., a novel genus of the family Aerococcaceae isolated from bulk tank milk.</title>
        <authorList>
            <person name="Siebert A."/>
            <person name="Huptas C."/>
            <person name="Wenning M."/>
            <person name="Scherer S."/>
            <person name="Doll E.V."/>
        </authorList>
    </citation>
    <scope>NUCLEOTIDE SEQUENCE [LARGE SCALE GENOMIC DNA]</scope>
    <source>
        <strain evidence="6 11">DSM 109653</strain>
        <strain evidence="7 9">WS4759</strain>
    </source>
</reference>
<evidence type="ECO:0000256" key="1">
    <source>
        <dbReference type="ARBA" id="ARBA00008560"/>
    </source>
</evidence>
<dbReference type="InterPro" id="IPR002677">
    <property type="entry name" value="Ribosomal_bL32"/>
</dbReference>
<proteinExistence type="inferred from homology"/>
<dbReference type="GO" id="GO:0006412">
    <property type="term" value="P:translation"/>
    <property type="evidence" value="ECO:0007669"/>
    <property type="project" value="UniProtKB-UniRule"/>
</dbReference>
<keyword evidence="3 5" id="KW-0687">Ribonucleoprotein</keyword>
<dbReference type="InterPro" id="IPR011332">
    <property type="entry name" value="Ribosomal_zn-bd"/>
</dbReference>
<evidence type="ECO:0000313" key="9">
    <source>
        <dbReference type="Proteomes" id="UP000430975"/>
    </source>
</evidence>
<dbReference type="Pfam" id="PF01783">
    <property type="entry name" value="Ribosomal_L32p"/>
    <property type="match status" value="1"/>
</dbReference>
<evidence type="ECO:0000256" key="2">
    <source>
        <dbReference type="ARBA" id="ARBA00022980"/>
    </source>
</evidence>
<evidence type="ECO:0000313" key="11">
    <source>
        <dbReference type="Proteomes" id="UP000469870"/>
    </source>
</evidence>
<evidence type="ECO:0000313" key="7">
    <source>
        <dbReference type="EMBL" id="MRI85159.1"/>
    </source>
</evidence>
<dbReference type="HAMAP" id="MF_00340">
    <property type="entry name" value="Ribosomal_bL32"/>
    <property type="match status" value="1"/>
</dbReference>
<protein>
    <recommendedName>
        <fullName evidence="4 5">Large ribosomal subunit protein bL32</fullName>
    </recommendedName>
</protein>
<accession>A0A6I2GIQ1</accession>
<keyword evidence="9" id="KW-1185">Reference proteome</keyword>
<keyword evidence="2 5" id="KW-0689">Ribosomal protein</keyword>